<comment type="caution">
    <text evidence="17">The sequence shown here is derived from an EMBL/GenBank/DDBJ whole genome shotgun (WGS) entry which is preliminary data.</text>
</comment>
<evidence type="ECO:0000256" key="3">
    <source>
        <dbReference type="ARBA" id="ARBA00022519"/>
    </source>
</evidence>
<dbReference type="InterPro" id="IPR000014">
    <property type="entry name" value="PAS"/>
</dbReference>
<dbReference type="STRING" id="1000565.METUNv1_00071"/>
<feature type="domain" description="Response regulatory" evidence="12">
    <location>
        <begin position="1"/>
        <end position="108"/>
    </location>
</feature>
<dbReference type="SMART" id="SM00086">
    <property type="entry name" value="PAC"/>
    <property type="match status" value="1"/>
</dbReference>
<protein>
    <submittedName>
        <fullName evidence="17">Response regulator receiver modulated diguanylate cyclase/phosphodiesterase with PAS/PAC sensor</fullName>
    </submittedName>
</protein>
<dbReference type="Gene3D" id="3.30.70.270">
    <property type="match status" value="1"/>
</dbReference>
<dbReference type="FunFam" id="3.20.20.450:FF:000001">
    <property type="entry name" value="Cyclic di-GMP phosphodiesterase yahA"/>
    <property type="match status" value="1"/>
</dbReference>
<dbReference type="NCBIfam" id="TIGR00229">
    <property type="entry name" value="sensory_box"/>
    <property type="match status" value="1"/>
</dbReference>
<dbReference type="CDD" id="cd00130">
    <property type="entry name" value="PAS"/>
    <property type="match status" value="1"/>
</dbReference>
<gene>
    <name evidence="17" type="ORF">METUNv1_00071</name>
</gene>
<dbReference type="FunFam" id="3.30.70.270:FF:000001">
    <property type="entry name" value="Diguanylate cyclase domain protein"/>
    <property type="match status" value="1"/>
</dbReference>
<dbReference type="InterPro" id="IPR011006">
    <property type="entry name" value="CheY-like_superfamily"/>
</dbReference>
<evidence type="ECO:0000256" key="10">
    <source>
        <dbReference type="ARBA" id="ARBA00051114"/>
    </source>
</evidence>
<feature type="domain" description="PAS" evidence="13">
    <location>
        <begin position="126"/>
        <end position="199"/>
    </location>
</feature>
<dbReference type="EMBL" id="AFHG01000028">
    <property type="protein sequence ID" value="EGK73444.1"/>
    <property type="molecule type" value="Genomic_DNA"/>
</dbReference>
<dbReference type="SUPFAM" id="SSF55785">
    <property type="entry name" value="PYP-like sensor domain (PAS domain)"/>
    <property type="match status" value="1"/>
</dbReference>
<evidence type="ECO:0000256" key="7">
    <source>
        <dbReference type="ARBA" id="ARBA00022741"/>
    </source>
</evidence>
<feature type="modified residue" description="4-aspartylphosphate" evidence="11">
    <location>
        <position position="43"/>
    </location>
</feature>
<evidence type="ECO:0000256" key="5">
    <source>
        <dbReference type="ARBA" id="ARBA00022692"/>
    </source>
</evidence>
<dbReference type="PROSITE" id="PS50887">
    <property type="entry name" value="GGDEF"/>
    <property type="match status" value="1"/>
</dbReference>
<feature type="domain" description="PAC" evidence="14">
    <location>
        <begin position="201"/>
        <end position="253"/>
    </location>
</feature>
<dbReference type="InterPro" id="IPR035919">
    <property type="entry name" value="EAL_sf"/>
</dbReference>
<dbReference type="InterPro" id="IPR000160">
    <property type="entry name" value="GGDEF_dom"/>
</dbReference>
<dbReference type="CDD" id="cd01949">
    <property type="entry name" value="GGDEF"/>
    <property type="match status" value="1"/>
</dbReference>
<dbReference type="InterPro" id="IPR000700">
    <property type="entry name" value="PAS-assoc_C"/>
</dbReference>
<dbReference type="CDD" id="cd00156">
    <property type="entry name" value="REC"/>
    <property type="match status" value="1"/>
</dbReference>
<dbReference type="InterPro" id="IPR001610">
    <property type="entry name" value="PAC"/>
</dbReference>
<comment type="catalytic activity">
    <reaction evidence="10">
        <text>3',3'-c-di-GMP + H2O = 5'-phosphoguanylyl(3'-&gt;5')guanosine + H(+)</text>
        <dbReference type="Rhea" id="RHEA:24902"/>
        <dbReference type="ChEBI" id="CHEBI:15377"/>
        <dbReference type="ChEBI" id="CHEBI:15378"/>
        <dbReference type="ChEBI" id="CHEBI:58754"/>
        <dbReference type="ChEBI" id="CHEBI:58805"/>
        <dbReference type="EC" id="3.1.4.52"/>
    </reaction>
    <physiologicalReaction direction="left-to-right" evidence="10">
        <dbReference type="Rhea" id="RHEA:24903"/>
    </physiologicalReaction>
</comment>
<dbReference type="Proteomes" id="UP000005019">
    <property type="component" value="Unassembled WGS sequence"/>
</dbReference>
<keyword evidence="4" id="KW-0808">Transferase</keyword>
<dbReference type="SMART" id="SM00267">
    <property type="entry name" value="GGDEF"/>
    <property type="match status" value="1"/>
</dbReference>
<dbReference type="Pfam" id="PF00072">
    <property type="entry name" value="Response_reg"/>
    <property type="match status" value="1"/>
</dbReference>
<proteinExistence type="predicted"/>
<keyword evidence="9" id="KW-0472">Membrane</keyword>
<dbReference type="InterPro" id="IPR035965">
    <property type="entry name" value="PAS-like_dom_sf"/>
</dbReference>
<dbReference type="NCBIfam" id="TIGR00254">
    <property type="entry name" value="GGDEF"/>
    <property type="match status" value="1"/>
</dbReference>
<keyword evidence="18" id="KW-1185">Reference proteome</keyword>
<dbReference type="FunFam" id="2.10.70.100:FF:000001">
    <property type="entry name" value="Sensory transduction histidine kinase"/>
    <property type="match status" value="1"/>
</dbReference>
<dbReference type="InterPro" id="IPR013655">
    <property type="entry name" value="PAS_fold_3"/>
</dbReference>
<keyword evidence="7" id="KW-0547">Nucleotide-binding</keyword>
<evidence type="ECO:0000256" key="11">
    <source>
        <dbReference type="PROSITE-ProRule" id="PRU00169"/>
    </source>
</evidence>
<dbReference type="CDD" id="cd01948">
    <property type="entry name" value="EAL"/>
    <property type="match status" value="1"/>
</dbReference>
<dbReference type="Gene3D" id="3.30.450.20">
    <property type="entry name" value="PAS domain"/>
    <property type="match status" value="1"/>
</dbReference>
<dbReference type="GO" id="GO:0071732">
    <property type="term" value="P:cellular response to nitric oxide"/>
    <property type="evidence" value="ECO:0007669"/>
    <property type="project" value="UniProtKB-ARBA"/>
</dbReference>
<evidence type="ECO:0000256" key="4">
    <source>
        <dbReference type="ARBA" id="ARBA00022679"/>
    </source>
</evidence>
<dbReference type="InterPro" id="IPR001789">
    <property type="entry name" value="Sig_transdc_resp-reg_receiver"/>
</dbReference>
<dbReference type="InterPro" id="IPR052155">
    <property type="entry name" value="Biofilm_reg_signaling"/>
</dbReference>
<sequence length="682" mass="75715">MDEVLVLAKLSASGFAVEHRRVDSIPALESALGERHWDIVISDYVLPDCDGLDVLSVVRRMQPDLPFILVSGGIGEAVAVDAMRAGAQDYLLKQNLLRLGAVVERELTKSATARALRAERQKLRESELRLHSILATLEDIIWSIELPSQRLVYLNPSAESIYGVSAEAFLRGEVDWLEMVHPDDRERMLRSLKEATTSGSLTTEYRVVRPDGEVRWILDRARVVFNEHGARIRLDGIARDVTQQRSSEAKLRQAAHFDVLTGLPNRILLNERLQKAIDAAIDTDAMMAVVFIDLDRFKIVNDSMGHDAGDELLRVLARRLSQRVRASDTVARLGGDEFVVLLPEIRQPQDAQAVCEQMLAAMAPPVSIRNHDIHCTGSMGVAVFPRDGRDVATLLRHADAAMYRAKQAGRNTICFHEPDQNPASGVLRLEAELHTALAQQQFELHFQPQVDLLNGRRIIGFEALVRWRHPERGLVSPLDFIPLAEETGLIVPLGEWVLRQACAQGRAWAERFDPDLRIAVNVSARQFVGSDVVRTVSRELERSGLSPRNLELELTESMLMHNVAQTVKRLGDLKRLGVALAIDDFGTGYSSLAYLRRFPIDLLKIDASFVRDIGHDPDDAAICACILAMADALRIDAVAEGIETEDQLAFLRDQGCRIGQGYLFGRPVPAEQATALLARGAA</sequence>
<keyword evidence="5" id="KW-0812">Transmembrane</keyword>
<dbReference type="AlphaFoldDB" id="F5R7G5"/>
<dbReference type="InterPro" id="IPR043128">
    <property type="entry name" value="Rev_trsase/Diguanyl_cyclase"/>
</dbReference>
<evidence type="ECO:0000259" key="13">
    <source>
        <dbReference type="PROSITE" id="PS50112"/>
    </source>
</evidence>
<evidence type="ECO:0000256" key="1">
    <source>
        <dbReference type="ARBA" id="ARBA00004429"/>
    </source>
</evidence>
<dbReference type="GO" id="GO:0071111">
    <property type="term" value="F:cyclic-guanylate-specific phosphodiesterase activity"/>
    <property type="evidence" value="ECO:0007669"/>
    <property type="project" value="UniProtKB-EC"/>
</dbReference>
<dbReference type="SUPFAM" id="SSF141868">
    <property type="entry name" value="EAL domain-like"/>
    <property type="match status" value="1"/>
</dbReference>
<dbReference type="GO" id="GO:0000166">
    <property type="term" value="F:nucleotide binding"/>
    <property type="evidence" value="ECO:0007669"/>
    <property type="project" value="UniProtKB-KW"/>
</dbReference>
<dbReference type="GO" id="GO:0000160">
    <property type="term" value="P:phosphorelay signal transduction system"/>
    <property type="evidence" value="ECO:0007669"/>
    <property type="project" value="InterPro"/>
</dbReference>
<accession>F5R7G5</accession>
<dbReference type="GO" id="GO:0016740">
    <property type="term" value="F:transferase activity"/>
    <property type="evidence" value="ECO:0007669"/>
    <property type="project" value="UniProtKB-KW"/>
</dbReference>
<dbReference type="Pfam" id="PF00990">
    <property type="entry name" value="GGDEF"/>
    <property type="match status" value="1"/>
</dbReference>
<evidence type="ECO:0000256" key="2">
    <source>
        <dbReference type="ARBA" id="ARBA00022475"/>
    </source>
</evidence>
<evidence type="ECO:0000256" key="6">
    <source>
        <dbReference type="ARBA" id="ARBA00022737"/>
    </source>
</evidence>
<dbReference type="PROSITE" id="PS50110">
    <property type="entry name" value="RESPONSE_REGULATORY"/>
    <property type="match status" value="1"/>
</dbReference>
<organism evidence="17 18">
    <name type="scientific">Methyloversatilis universalis (strain ATCC BAA-1314 / DSM 25237 / JCM 13912 / CCUG 52030 / FAM5)</name>
    <dbReference type="NCBI Taxonomy" id="1000565"/>
    <lineage>
        <taxon>Bacteria</taxon>
        <taxon>Pseudomonadati</taxon>
        <taxon>Pseudomonadota</taxon>
        <taxon>Betaproteobacteria</taxon>
        <taxon>Nitrosomonadales</taxon>
        <taxon>Sterolibacteriaceae</taxon>
        <taxon>Methyloversatilis</taxon>
    </lineage>
</organism>
<name>F5R7G5_METUF</name>
<dbReference type="SMART" id="SM00091">
    <property type="entry name" value="PAS"/>
    <property type="match status" value="1"/>
</dbReference>
<dbReference type="SUPFAM" id="SSF55073">
    <property type="entry name" value="Nucleotide cyclase"/>
    <property type="match status" value="1"/>
</dbReference>
<evidence type="ECO:0000256" key="8">
    <source>
        <dbReference type="ARBA" id="ARBA00022989"/>
    </source>
</evidence>
<keyword evidence="2" id="KW-1003">Cell membrane</keyword>
<dbReference type="PROSITE" id="PS50112">
    <property type="entry name" value="PAS"/>
    <property type="match status" value="1"/>
</dbReference>
<dbReference type="Gene3D" id="3.40.50.2300">
    <property type="match status" value="1"/>
</dbReference>
<dbReference type="PANTHER" id="PTHR44757:SF2">
    <property type="entry name" value="BIOFILM ARCHITECTURE MAINTENANCE PROTEIN MBAA"/>
    <property type="match status" value="1"/>
</dbReference>
<evidence type="ECO:0000259" key="15">
    <source>
        <dbReference type="PROSITE" id="PS50883"/>
    </source>
</evidence>
<dbReference type="SUPFAM" id="SSF52172">
    <property type="entry name" value="CheY-like"/>
    <property type="match status" value="1"/>
</dbReference>
<comment type="subcellular location">
    <subcellularLocation>
        <location evidence="1">Cell inner membrane</location>
        <topology evidence="1">Multi-pass membrane protein</topology>
    </subcellularLocation>
</comment>
<dbReference type="SMART" id="SM00448">
    <property type="entry name" value="REC"/>
    <property type="match status" value="1"/>
</dbReference>
<keyword evidence="11" id="KW-0597">Phosphoprotein</keyword>
<feature type="domain" description="EAL" evidence="15">
    <location>
        <begin position="426"/>
        <end position="681"/>
    </location>
</feature>
<dbReference type="PROSITE" id="PS50113">
    <property type="entry name" value="PAC"/>
    <property type="match status" value="1"/>
</dbReference>
<evidence type="ECO:0000256" key="9">
    <source>
        <dbReference type="ARBA" id="ARBA00023136"/>
    </source>
</evidence>
<dbReference type="PANTHER" id="PTHR44757">
    <property type="entry name" value="DIGUANYLATE CYCLASE DGCP"/>
    <property type="match status" value="1"/>
</dbReference>
<keyword evidence="8" id="KW-1133">Transmembrane helix</keyword>
<dbReference type="eggNOG" id="COG5001">
    <property type="taxonomic scope" value="Bacteria"/>
</dbReference>
<dbReference type="GO" id="GO:0005886">
    <property type="term" value="C:plasma membrane"/>
    <property type="evidence" value="ECO:0007669"/>
    <property type="project" value="UniProtKB-SubCell"/>
</dbReference>
<evidence type="ECO:0000259" key="14">
    <source>
        <dbReference type="PROSITE" id="PS50113"/>
    </source>
</evidence>
<feature type="domain" description="GGDEF" evidence="16">
    <location>
        <begin position="285"/>
        <end position="418"/>
    </location>
</feature>
<reference evidence="17 18" key="1">
    <citation type="journal article" date="2011" name="J. Bacteriol.">
        <title>Genome sequence of Methyloversatilis universalis FAM5T, a methylotrophic representative of the order Rhodocyclales.</title>
        <authorList>
            <person name="Kittichotirat W."/>
            <person name="Good N.M."/>
            <person name="Hall R."/>
            <person name="Bringel F."/>
            <person name="Lajus A."/>
            <person name="Medigue C."/>
            <person name="Smalley N.E."/>
            <person name="Beck D."/>
            <person name="Bumgarner R."/>
            <person name="Vuilleumier S."/>
            <person name="Kalyuzhnaya M.G."/>
        </authorList>
    </citation>
    <scope>NUCLEOTIDE SEQUENCE [LARGE SCALE GENOMIC DNA]</scope>
    <source>
        <strain evidence="18">ATCC BAA-1314 / JCM 13912 / FAM5</strain>
    </source>
</reference>
<evidence type="ECO:0000259" key="12">
    <source>
        <dbReference type="PROSITE" id="PS50110"/>
    </source>
</evidence>
<keyword evidence="6" id="KW-0677">Repeat</keyword>
<dbReference type="Pfam" id="PF08447">
    <property type="entry name" value="PAS_3"/>
    <property type="match status" value="1"/>
</dbReference>
<evidence type="ECO:0000313" key="17">
    <source>
        <dbReference type="EMBL" id="EGK73444.1"/>
    </source>
</evidence>
<dbReference type="PROSITE" id="PS50883">
    <property type="entry name" value="EAL"/>
    <property type="match status" value="1"/>
</dbReference>
<dbReference type="Gene3D" id="3.20.20.450">
    <property type="entry name" value="EAL domain"/>
    <property type="match status" value="1"/>
</dbReference>
<dbReference type="SMART" id="SM00052">
    <property type="entry name" value="EAL"/>
    <property type="match status" value="1"/>
</dbReference>
<dbReference type="InterPro" id="IPR001633">
    <property type="entry name" value="EAL_dom"/>
</dbReference>
<dbReference type="Pfam" id="PF00563">
    <property type="entry name" value="EAL"/>
    <property type="match status" value="1"/>
</dbReference>
<evidence type="ECO:0000313" key="18">
    <source>
        <dbReference type="Proteomes" id="UP000005019"/>
    </source>
</evidence>
<evidence type="ECO:0000259" key="16">
    <source>
        <dbReference type="PROSITE" id="PS50887"/>
    </source>
</evidence>
<dbReference type="InterPro" id="IPR029787">
    <property type="entry name" value="Nucleotide_cyclase"/>
</dbReference>
<keyword evidence="3" id="KW-0997">Cell inner membrane</keyword>